<keyword evidence="4" id="KW-1185">Reference proteome</keyword>
<keyword evidence="1" id="KW-0723">Serine/threonine-protein kinase</keyword>
<gene>
    <name evidence="3" type="ORF">DC20_12020</name>
</gene>
<dbReference type="AlphaFoldDB" id="A0A0P0CJG7"/>
<evidence type="ECO:0000259" key="2">
    <source>
        <dbReference type="Pfam" id="PF13581"/>
    </source>
</evidence>
<proteinExistence type="predicted"/>
<dbReference type="InterPro" id="IPR003594">
    <property type="entry name" value="HATPase_dom"/>
</dbReference>
<dbReference type="CDD" id="cd16936">
    <property type="entry name" value="HATPase_RsbW-like"/>
    <property type="match status" value="1"/>
</dbReference>
<feature type="domain" description="Histidine kinase/HSP90-like ATPase" evidence="2">
    <location>
        <begin position="10"/>
        <end position="128"/>
    </location>
</feature>
<name>A0A0P0CJG7_9BACT</name>
<dbReference type="KEGG" id="rti:DC20_12020"/>
<dbReference type="SUPFAM" id="SSF55874">
    <property type="entry name" value="ATPase domain of HSP90 chaperone/DNA topoisomerase II/histidine kinase"/>
    <property type="match status" value="1"/>
</dbReference>
<organism evidence="3 4">
    <name type="scientific">Rufibacter tibetensis</name>
    <dbReference type="NCBI Taxonomy" id="512763"/>
    <lineage>
        <taxon>Bacteria</taxon>
        <taxon>Pseudomonadati</taxon>
        <taxon>Bacteroidota</taxon>
        <taxon>Cytophagia</taxon>
        <taxon>Cytophagales</taxon>
        <taxon>Hymenobacteraceae</taxon>
        <taxon>Rufibacter</taxon>
    </lineage>
</organism>
<accession>A0A0P0CJG7</accession>
<dbReference type="Pfam" id="PF13581">
    <property type="entry name" value="HATPase_c_2"/>
    <property type="match status" value="1"/>
</dbReference>
<dbReference type="InterPro" id="IPR036890">
    <property type="entry name" value="HATPase_C_sf"/>
</dbReference>
<dbReference type="STRING" id="512763.DC20_12020"/>
<reference evidence="3 4" key="1">
    <citation type="submission" date="2015-08" db="EMBL/GenBank/DDBJ databases">
        <title>Complete genome sequence of Rufibacter tibetensis strain 1351t, a radiation-resistant bacterium from tibet plateau.</title>
        <authorList>
            <person name="Dai J."/>
        </authorList>
    </citation>
    <scope>NUCLEOTIDE SEQUENCE [LARGE SCALE GENOMIC DNA]</scope>
    <source>
        <strain evidence="3 4">1351</strain>
    </source>
</reference>
<dbReference type="Gene3D" id="3.30.565.10">
    <property type="entry name" value="Histidine kinase-like ATPase, C-terminal domain"/>
    <property type="match status" value="1"/>
</dbReference>
<dbReference type="PANTHER" id="PTHR35526:SF3">
    <property type="entry name" value="ANTI-SIGMA-F FACTOR RSBW"/>
    <property type="match status" value="1"/>
</dbReference>
<dbReference type="GO" id="GO:0004674">
    <property type="term" value="F:protein serine/threonine kinase activity"/>
    <property type="evidence" value="ECO:0007669"/>
    <property type="project" value="UniProtKB-KW"/>
</dbReference>
<dbReference type="PATRIC" id="fig|512763.3.peg.2636"/>
<keyword evidence="1" id="KW-0808">Transferase</keyword>
<evidence type="ECO:0000313" key="3">
    <source>
        <dbReference type="EMBL" id="ALI99567.1"/>
    </source>
</evidence>
<dbReference type="Proteomes" id="UP000061382">
    <property type="component" value="Chromosome"/>
</dbReference>
<evidence type="ECO:0000256" key="1">
    <source>
        <dbReference type="ARBA" id="ARBA00022527"/>
    </source>
</evidence>
<protein>
    <recommendedName>
        <fullName evidence="2">Histidine kinase/HSP90-like ATPase domain-containing protein</fullName>
    </recommendedName>
</protein>
<dbReference type="PANTHER" id="PTHR35526">
    <property type="entry name" value="ANTI-SIGMA-F FACTOR RSBW-RELATED"/>
    <property type="match status" value="1"/>
</dbReference>
<dbReference type="RefSeq" id="WP_062544050.1">
    <property type="nucleotide sequence ID" value="NZ_CP012643.1"/>
</dbReference>
<dbReference type="InterPro" id="IPR050267">
    <property type="entry name" value="Anti-sigma-factor_SerPK"/>
</dbReference>
<evidence type="ECO:0000313" key="4">
    <source>
        <dbReference type="Proteomes" id="UP000061382"/>
    </source>
</evidence>
<dbReference type="EMBL" id="CP012643">
    <property type="protein sequence ID" value="ALI99567.1"/>
    <property type="molecule type" value="Genomic_DNA"/>
</dbReference>
<sequence>MTNKIRVSCDRENLKVIRAFVADTLTPAHLSDILLNQIVLSVDEICANLIIHSNKEDSRKNLCLTIYYNKKEIVIELEDTGIPFNLDNYIEPDIEENIKVRKKGGVGVALVKRIMDKVEYSVQGSNNICRLHKYLA</sequence>
<dbReference type="OrthoDB" id="9792240at2"/>
<keyword evidence="1" id="KW-0418">Kinase</keyword>